<keyword evidence="11" id="KW-0479">Metal-binding</keyword>
<feature type="transmembrane region" description="Helical" evidence="22">
    <location>
        <begin position="258"/>
        <end position="276"/>
    </location>
</feature>
<evidence type="ECO:0000256" key="6">
    <source>
        <dbReference type="ARBA" id="ARBA00009324"/>
    </source>
</evidence>
<dbReference type="Proteomes" id="UP000653305">
    <property type="component" value="Unassembled WGS sequence"/>
</dbReference>
<feature type="transmembrane region" description="Helical" evidence="22">
    <location>
        <begin position="282"/>
        <end position="299"/>
    </location>
</feature>
<dbReference type="Pfam" id="PF01565">
    <property type="entry name" value="FAD_binding_4"/>
    <property type="match status" value="1"/>
</dbReference>
<organism evidence="24 25">
    <name type="scientific">Phtheirospermum japonicum</name>
    <dbReference type="NCBI Taxonomy" id="374723"/>
    <lineage>
        <taxon>Eukaryota</taxon>
        <taxon>Viridiplantae</taxon>
        <taxon>Streptophyta</taxon>
        <taxon>Embryophyta</taxon>
        <taxon>Tracheophyta</taxon>
        <taxon>Spermatophyta</taxon>
        <taxon>Magnoliopsida</taxon>
        <taxon>eudicotyledons</taxon>
        <taxon>Gunneridae</taxon>
        <taxon>Pentapetalae</taxon>
        <taxon>asterids</taxon>
        <taxon>lamiids</taxon>
        <taxon>Lamiales</taxon>
        <taxon>Orobanchaceae</taxon>
        <taxon>Orobanchaceae incertae sedis</taxon>
        <taxon>Phtheirospermum</taxon>
    </lineage>
</organism>
<keyword evidence="10 22" id="KW-0812">Transmembrane</keyword>
<evidence type="ECO:0000256" key="5">
    <source>
        <dbReference type="ARBA" id="ARBA00005466"/>
    </source>
</evidence>
<dbReference type="PANTHER" id="PTHR12863">
    <property type="entry name" value="FATTY ACID HYDROXYLASE"/>
    <property type="match status" value="1"/>
</dbReference>
<evidence type="ECO:0000256" key="16">
    <source>
        <dbReference type="ARBA" id="ARBA00022989"/>
    </source>
</evidence>
<comment type="subcellular location">
    <subcellularLocation>
        <location evidence="3">Endoplasmic reticulum membrane</location>
        <topology evidence="3">Multi-pass membrane protein</topology>
    </subcellularLocation>
</comment>
<evidence type="ECO:0000313" key="25">
    <source>
        <dbReference type="Proteomes" id="UP000653305"/>
    </source>
</evidence>
<comment type="cofactor">
    <cofactor evidence="1">
        <name>Zn(2+)</name>
        <dbReference type="ChEBI" id="CHEBI:29105"/>
    </cofactor>
</comment>
<keyword evidence="18" id="KW-0443">Lipid metabolism</keyword>
<dbReference type="GO" id="GO:0006633">
    <property type="term" value="P:fatty acid biosynthetic process"/>
    <property type="evidence" value="ECO:0007669"/>
    <property type="project" value="UniProtKB-KW"/>
</dbReference>
<evidence type="ECO:0000256" key="11">
    <source>
        <dbReference type="ARBA" id="ARBA00022723"/>
    </source>
</evidence>
<comment type="similarity">
    <text evidence="5">Belongs to the oxygen-dependent FAD-linked oxidoreductase family.</text>
</comment>
<keyword evidence="12" id="KW-0256">Endoplasmic reticulum</keyword>
<dbReference type="SUPFAM" id="SSF56176">
    <property type="entry name" value="FAD-binding/transporter-associated domain-like"/>
    <property type="match status" value="1"/>
</dbReference>
<sequence>MAAWLVSGVNAGQAIVVPLPSSFLEAVRHNTVKTPFFLILIKIDELGRFRFVGGGNSISCAISAKMAGQAFKVDLNKPLVFQYEIRGVNKPGRVETGQVLELGWFGDRTPLFFRAGPCPGLKFPVSLPDQYNGLDSYEPVGHLGEAYQEWVHQPIVSKETPRFFENDVMEFFTRTAWWVIPLVWLPVICYFVSLSVNVGLPPNEVATAMVCGIIVWTLLEYALHRFLFHMNTTGYWANTLHYLIHGCHHKHPMDGLRLVFPPAAAAILAVPLWGMIKLFASASYAPAVFGGGLLGYVIYDCTHYYLHYGKPLKGVSHQLKVGHLGEAYQDWVHQPIVSKEGPRFFESDFWEFLTRTQWWVIPVIWIPVVCWSVSRSVSMGHTIPEVLVVAALGILAWTLVEYTLHRFLFHIETKSYWGNTAHYLLHGCHHKHPMDGLRLVFPPAATAVLLFPFWNFIKLISTPTTAPALFGGGLLGYVMYDVTHYYVHHGQPTSDIPKSLKKYHLNHHFRVQNKGFGITSALWDKCLKTHSPDRSNIFKRLHTPDSPTYISLLGNSTQNPRWFNSTSQRPFLIMAPYEENEIRPIVLCSKLFGHQIRVNSGGHDYEGLSFRSQTPFIMIDVSNLNRTIVDLKEETVWIQTGVKLGQLYYEIARKSRVHAFSAGLYPTVGSGGHISGGGLGTLMRKHGLAADNVLDARIMDVNGKILDRESMGEDLFWALRGGGGASFGVILAWKLRLVRVPEKLTAFTIRRKLDPENLSLLQKWQKKAHKVSDDLFIRIIVMTTLKNESGKEKFVQVGYNGLFLGPADDLVPLLNKTFPEFDLRIEDCFSPPVGNISCADRPCIKKECFQVPWIKSVLYFGAKKLDDPPEILLQKRVNTYKYNKGTSDFLQAPIPDKGWKMIHEMLLSDDTPIIIVDPLGGKLDEIPEDETPFAHRKGNLFNVQYLTYWLDNSEKEASKHVKWMRDLRKKMKPYVTKCPRTAYINYKDLGVGRNDGNYSYEQARVWGEKYFKGNFVKLAKVKGRVDPDNFFRNEQSIPVLFSGGIPGGRQAASNADGFPGGLTLPADMLTARAVSKEARSNPPGKERDCTPKKKKSSPAAPQPAPKPAARSPPHRSQPKVHHHRLPPPPPAPALQIFWSTLVYKECTQPPVFLSGVTPSALLAGNPPVFTGGFGRQDLLAGNPPVFTGGFDRQDFN</sequence>
<evidence type="ECO:0000313" key="24">
    <source>
        <dbReference type="EMBL" id="GFP95943.1"/>
    </source>
</evidence>
<evidence type="ECO:0000256" key="2">
    <source>
        <dbReference type="ARBA" id="ARBA00001974"/>
    </source>
</evidence>
<evidence type="ECO:0000256" key="8">
    <source>
        <dbReference type="ARBA" id="ARBA00022589"/>
    </source>
</evidence>
<evidence type="ECO:0000256" key="22">
    <source>
        <dbReference type="SAM" id="Phobius"/>
    </source>
</evidence>
<protein>
    <submittedName>
        <fullName evidence="24">Cannabidiolic acid synthase</fullName>
    </submittedName>
</protein>
<dbReference type="InterPro" id="IPR016166">
    <property type="entry name" value="FAD-bd_PCMH"/>
</dbReference>
<dbReference type="Gene3D" id="3.30.43.10">
    <property type="entry name" value="Uridine Diphospho-n-acetylenolpyruvylglucosamine Reductase, domain 2"/>
    <property type="match status" value="1"/>
</dbReference>
<keyword evidence="7" id="KW-0444">Lipid biosynthesis</keyword>
<keyword evidence="19 22" id="KW-0472">Membrane</keyword>
<dbReference type="InterPro" id="IPR016167">
    <property type="entry name" value="FAD-bd_PCMH_sub1"/>
</dbReference>
<evidence type="ECO:0000256" key="17">
    <source>
        <dbReference type="ARBA" id="ARBA00023002"/>
    </source>
</evidence>
<dbReference type="GO" id="GO:0071949">
    <property type="term" value="F:FAD binding"/>
    <property type="evidence" value="ECO:0007669"/>
    <property type="project" value="InterPro"/>
</dbReference>
<dbReference type="Pfam" id="PF08031">
    <property type="entry name" value="BBE"/>
    <property type="match status" value="1"/>
</dbReference>
<feature type="region of interest" description="Disordered" evidence="21">
    <location>
        <begin position="1074"/>
        <end position="1131"/>
    </location>
</feature>
<feature type="transmembrane region" description="Helical" evidence="22">
    <location>
        <begin position="386"/>
        <end position="404"/>
    </location>
</feature>
<dbReference type="PANTHER" id="PTHR12863:SF1">
    <property type="entry name" value="FATTY ACID 2-HYDROXYLASE"/>
    <property type="match status" value="1"/>
</dbReference>
<dbReference type="Gene3D" id="3.30.465.10">
    <property type="match status" value="1"/>
</dbReference>
<keyword evidence="25" id="KW-1185">Reference proteome</keyword>
<proteinExistence type="inferred from homology"/>
<keyword evidence="13" id="KW-0274">FAD</keyword>
<dbReference type="GO" id="GO:0005506">
    <property type="term" value="F:iron ion binding"/>
    <property type="evidence" value="ECO:0007669"/>
    <property type="project" value="InterPro"/>
</dbReference>
<feature type="domain" description="FAD-binding PCMH-type" evidence="23">
    <location>
        <begin position="566"/>
        <end position="740"/>
    </location>
</feature>
<dbReference type="GO" id="GO:0080132">
    <property type="term" value="F:fatty acid 2-hydroxylase activity"/>
    <property type="evidence" value="ECO:0007669"/>
    <property type="project" value="InterPro"/>
</dbReference>
<gene>
    <name evidence="24" type="ORF">PHJA_001738400</name>
</gene>
<dbReference type="InterPro" id="IPR012951">
    <property type="entry name" value="BBE"/>
</dbReference>
<comment type="cofactor">
    <cofactor evidence="2">
        <name>FAD</name>
        <dbReference type="ChEBI" id="CHEBI:57692"/>
    </cofactor>
</comment>
<evidence type="ECO:0000256" key="10">
    <source>
        <dbReference type="ARBA" id="ARBA00022692"/>
    </source>
</evidence>
<feature type="compositionally biased region" description="Basic and acidic residues" evidence="21">
    <location>
        <begin position="1074"/>
        <end position="1091"/>
    </location>
</feature>
<name>A0A830CJI9_9LAMI</name>
<evidence type="ECO:0000256" key="12">
    <source>
        <dbReference type="ARBA" id="ARBA00022824"/>
    </source>
</evidence>
<dbReference type="InterPro" id="IPR006093">
    <property type="entry name" value="Oxy_OxRdtase_FAD_BS"/>
</dbReference>
<dbReference type="GO" id="GO:0005789">
    <property type="term" value="C:endoplasmic reticulum membrane"/>
    <property type="evidence" value="ECO:0007669"/>
    <property type="project" value="UniProtKB-SubCell"/>
</dbReference>
<comment type="caution">
    <text evidence="24">The sequence shown here is derived from an EMBL/GenBank/DDBJ whole genome shotgun (WGS) entry which is preliminary data.</text>
</comment>
<feature type="transmembrane region" description="Helical" evidence="22">
    <location>
        <begin position="205"/>
        <end position="223"/>
    </location>
</feature>
<comment type="pathway">
    <text evidence="4">Alkaloid biosynthesis.</text>
</comment>
<dbReference type="InterPro" id="IPR016169">
    <property type="entry name" value="FAD-bd_PCMH_sub2"/>
</dbReference>
<accession>A0A830CJI9</accession>
<evidence type="ECO:0000256" key="4">
    <source>
        <dbReference type="ARBA" id="ARBA00004913"/>
    </source>
</evidence>
<evidence type="ECO:0000256" key="14">
    <source>
        <dbReference type="ARBA" id="ARBA00022832"/>
    </source>
</evidence>
<reference evidence="24" key="1">
    <citation type="submission" date="2020-07" db="EMBL/GenBank/DDBJ databases">
        <title>Ethylene signaling mediates host invasion by parasitic plants.</title>
        <authorList>
            <person name="Yoshida S."/>
        </authorList>
    </citation>
    <scope>NUCLEOTIDE SEQUENCE</scope>
    <source>
        <strain evidence="24">Okayama</strain>
    </source>
</reference>
<evidence type="ECO:0000256" key="15">
    <source>
        <dbReference type="ARBA" id="ARBA00022833"/>
    </source>
</evidence>
<dbReference type="InterPro" id="IPR006094">
    <property type="entry name" value="Oxid_FAD_bind_N"/>
</dbReference>
<evidence type="ECO:0000259" key="23">
    <source>
        <dbReference type="PROSITE" id="PS51387"/>
    </source>
</evidence>
<evidence type="ECO:0000256" key="21">
    <source>
        <dbReference type="SAM" id="MobiDB-lite"/>
    </source>
</evidence>
<keyword evidence="16 22" id="KW-1133">Transmembrane helix</keyword>
<keyword evidence="15" id="KW-0862">Zinc</keyword>
<dbReference type="EMBL" id="BMAC01000411">
    <property type="protein sequence ID" value="GFP95943.1"/>
    <property type="molecule type" value="Genomic_DNA"/>
</dbReference>
<dbReference type="InterPro" id="IPR014430">
    <property type="entry name" value="Scs7"/>
</dbReference>
<keyword evidence="9" id="KW-0285">Flavoprotein</keyword>
<dbReference type="Pfam" id="PF04116">
    <property type="entry name" value="FA_hydroxylase"/>
    <property type="match status" value="1"/>
</dbReference>
<dbReference type="InterPro" id="IPR006694">
    <property type="entry name" value="Fatty_acid_hydroxylase"/>
</dbReference>
<evidence type="ECO:0000256" key="3">
    <source>
        <dbReference type="ARBA" id="ARBA00004477"/>
    </source>
</evidence>
<evidence type="ECO:0000256" key="20">
    <source>
        <dbReference type="ARBA" id="ARBA00023160"/>
    </source>
</evidence>
<feature type="transmembrane region" description="Helical" evidence="22">
    <location>
        <begin position="358"/>
        <end position="374"/>
    </location>
</feature>
<feature type="transmembrane region" description="Helical" evidence="22">
    <location>
        <begin position="175"/>
        <end position="193"/>
    </location>
</feature>
<dbReference type="Gene3D" id="3.40.462.20">
    <property type="match status" value="1"/>
</dbReference>
<evidence type="ECO:0000256" key="18">
    <source>
        <dbReference type="ARBA" id="ARBA00023098"/>
    </source>
</evidence>
<dbReference type="AlphaFoldDB" id="A0A830CJI9"/>
<feature type="compositionally biased region" description="Basic residues" evidence="21">
    <location>
        <begin position="1112"/>
        <end position="1125"/>
    </location>
</feature>
<evidence type="ECO:0000256" key="9">
    <source>
        <dbReference type="ARBA" id="ARBA00022630"/>
    </source>
</evidence>
<dbReference type="InterPro" id="IPR036318">
    <property type="entry name" value="FAD-bd_PCMH-like_sf"/>
</dbReference>
<keyword evidence="14" id="KW-0276">Fatty acid metabolism</keyword>
<evidence type="ECO:0000256" key="13">
    <source>
        <dbReference type="ARBA" id="ARBA00022827"/>
    </source>
</evidence>
<comment type="similarity">
    <text evidence="6">Belongs to the sterol desaturase family.</text>
</comment>
<evidence type="ECO:0000256" key="7">
    <source>
        <dbReference type="ARBA" id="ARBA00022516"/>
    </source>
</evidence>
<keyword evidence="8" id="KW-0017">Alkaloid metabolism</keyword>
<keyword evidence="20" id="KW-0275">Fatty acid biosynthesis</keyword>
<evidence type="ECO:0000256" key="19">
    <source>
        <dbReference type="ARBA" id="ARBA00023136"/>
    </source>
</evidence>
<keyword evidence="17" id="KW-0560">Oxidoreductase</keyword>
<dbReference type="PROSITE" id="PS00862">
    <property type="entry name" value="OX2_COVAL_FAD"/>
    <property type="match status" value="1"/>
</dbReference>
<evidence type="ECO:0000256" key="1">
    <source>
        <dbReference type="ARBA" id="ARBA00001947"/>
    </source>
</evidence>
<feature type="transmembrane region" description="Helical" evidence="22">
    <location>
        <begin position="439"/>
        <end position="457"/>
    </location>
</feature>
<dbReference type="OrthoDB" id="407275at2759"/>
<dbReference type="PROSITE" id="PS51387">
    <property type="entry name" value="FAD_PCMH"/>
    <property type="match status" value="1"/>
</dbReference>